<sequence>MSVKRTRNNADAGAGGPDMKKRKGFSVGPANLPDGTYRRKTQKIKNDLIQKAKVKKAYAKVKAQEETTHALASGEPANLRLDAAPSSLELHPERQAMLEKDHTRDEHSFPYQDEPKQPRNVDGRSGQHRSKQSRYKKELEASAQRKAEIEANRKAREAREKERKAMSRAKRPGIDGKAKLGRQGTVLLGRIRRLTEEGRI</sequence>
<gene>
    <name evidence="2" type="ORF">PV04_01882</name>
</gene>
<feature type="compositionally biased region" description="Basic and acidic residues" evidence="1">
    <location>
        <begin position="135"/>
        <end position="165"/>
    </location>
</feature>
<dbReference type="PANTHER" id="PTHR41805">
    <property type="entry name" value="EXPRESSED PROTEIN"/>
    <property type="match status" value="1"/>
</dbReference>
<dbReference type="PANTHER" id="PTHR41805:SF1">
    <property type="entry name" value="RRNA-PROCESSING PROTEIN FYV7"/>
    <property type="match status" value="1"/>
</dbReference>
<proteinExistence type="predicted"/>
<accession>A0A0D2EHD3</accession>
<dbReference type="Proteomes" id="UP000054266">
    <property type="component" value="Unassembled WGS sequence"/>
</dbReference>
<name>A0A0D2EHD3_9EURO</name>
<feature type="compositionally biased region" description="Basic and acidic residues" evidence="1">
    <location>
        <begin position="90"/>
        <end position="122"/>
    </location>
</feature>
<feature type="region of interest" description="Disordered" evidence="1">
    <location>
        <begin position="1"/>
        <end position="181"/>
    </location>
</feature>
<evidence type="ECO:0008006" key="4">
    <source>
        <dbReference type="Google" id="ProtNLM"/>
    </source>
</evidence>
<evidence type="ECO:0000313" key="2">
    <source>
        <dbReference type="EMBL" id="KIW73792.1"/>
    </source>
</evidence>
<evidence type="ECO:0000313" key="3">
    <source>
        <dbReference type="Proteomes" id="UP000054266"/>
    </source>
</evidence>
<keyword evidence="3" id="KW-1185">Reference proteome</keyword>
<protein>
    <recommendedName>
        <fullName evidence="4">rRNA-processing protein FYV7</fullName>
    </recommendedName>
</protein>
<reference evidence="2 3" key="1">
    <citation type="submission" date="2015-01" db="EMBL/GenBank/DDBJ databases">
        <title>The Genome Sequence of Capronia semiimmersa CBS27337.</title>
        <authorList>
            <consortium name="The Broad Institute Genomics Platform"/>
            <person name="Cuomo C."/>
            <person name="de Hoog S."/>
            <person name="Gorbushina A."/>
            <person name="Stielow B."/>
            <person name="Teixiera M."/>
            <person name="Abouelleil A."/>
            <person name="Chapman S.B."/>
            <person name="Priest M."/>
            <person name="Young S.K."/>
            <person name="Wortman J."/>
            <person name="Nusbaum C."/>
            <person name="Birren B."/>
        </authorList>
    </citation>
    <scope>NUCLEOTIDE SEQUENCE [LARGE SCALE GENOMIC DNA]</scope>
    <source>
        <strain evidence="2 3">CBS 27337</strain>
    </source>
</reference>
<dbReference type="AlphaFoldDB" id="A0A0D2EHD3"/>
<dbReference type="HOGENOM" id="CLU_076390_0_0_1"/>
<organism evidence="2 3">
    <name type="scientific">Phialophora macrospora</name>
    <dbReference type="NCBI Taxonomy" id="1851006"/>
    <lineage>
        <taxon>Eukaryota</taxon>
        <taxon>Fungi</taxon>
        <taxon>Dikarya</taxon>
        <taxon>Ascomycota</taxon>
        <taxon>Pezizomycotina</taxon>
        <taxon>Eurotiomycetes</taxon>
        <taxon>Chaetothyriomycetidae</taxon>
        <taxon>Chaetothyriales</taxon>
        <taxon>Herpotrichiellaceae</taxon>
        <taxon>Phialophora</taxon>
    </lineage>
</organism>
<evidence type="ECO:0000256" key="1">
    <source>
        <dbReference type="SAM" id="MobiDB-lite"/>
    </source>
</evidence>
<dbReference type="EMBL" id="KN846956">
    <property type="protein sequence ID" value="KIW73792.1"/>
    <property type="molecule type" value="Genomic_DNA"/>
</dbReference>